<dbReference type="GO" id="GO:0030976">
    <property type="term" value="F:thiamine pyrophosphate binding"/>
    <property type="evidence" value="ECO:0007669"/>
    <property type="project" value="InterPro"/>
</dbReference>
<evidence type="ECO:0000256" key="4">
    <source>
        <dbReference type="SAM" id="MobiDB-lite"/>
    </source>
</evidence>
<name>A0A6J5YVM8_9ZZZZ</name>
<feature type="domain" description="Thiamine pyrophosphate enzyme N-terminal TPP-binding" evidence="7">
    <location>
        <begin position="5"/>
        <end position="117"/>
    </location>
</feature>
<dbReference type="InterPro" id="IPR012000">
    <property type="entry name" value="Thiamin_PyroP_enz_cen_dom"/>
</dbReference>
<dbReference type="GO" id="GO:0050660">
    <property type="term" value="F:flavin adenine dinucleotide binding"/>
    <property type="evidence" value="ECO:0007669"/>
    <property type="project" value="TreeGrafter"/>
</dbReference>
<dbReference type="PANTHER" id="PTHR18968:SF13">
    <property type="entry name" value="ACETOLACTATE SYNTHASE CATALYTIC SUBUNIT, MITOCHONDRIAL"/>
    <property type="match status" value="1"/>
</dbReference>
<dbReference type="AlphaFoldDB" id="A0A6J5YVM8"/>
<dbReference type="GO" id="GO:0009097">
    <property type="term" value="P:isoleucine biosynthetic process"/>
    <property type="evidence" value="ECO:0007669"/>
    <property type="project" value="TreeGrafter"/>
</dbReference>
<keyword evidence="2 3" id="KW-0786">Thiamine pyrophosphate</keyword>
<feature type="domain" description="Thiamine pyrophosphate enzyme TPP-binding" evidence="6">
    <location>
        <begin position="404"/>
        <end position="558"/>
    </location>
</feature>
<dbReference type="InterPro" id="IPR045229">
    <property type="entry name" value="TPP_enz"/>
</dbReference>
<dbReference type="InterPro" id="IPR029035">
    <property type="entry name" value="DHS-like_NAD/FAD-binding_dom"/>
</dbReference>
<evidence type="ECO:0000259" key="7">
    <source>
        <dbReference type="Pfam" id="PF02776"/>
    </source>
</evidence>
<reference evidence="8" key="1">
    <citation type="submission" date="2020-05" db="EMBL/GenBank/DDBJ databases">
        <authorList>
            <person name="Chiriac C."/>
            <person name="Salcher M."/>
            <person name="Ghai R."/>
            <person name="Kavagutti S V."/>
        </authorList>
    </citation>
    <scope>NUCLEOTIDE SEQUENCE</scope>
</reference>
<dbReference type="InterPro" id="IPR012001">
    <property type="entry name" value="Thiamin_PyroP_enz_TPP-bd_dom"/>
</dbReference>
<dbReference type="Pfam" id="PF02776">
    <property type="entry name" value="TPP_enzyme_N"/>
    <property type="match status" value="1"/>
</dbReference>
<evidence type="ECO:0000256" key="2">
    <source>
        <dbReference type="ARBA" id="ARBA00023052"/>
    </source>
</evidence>
<dbReference type="InterPro" id="IPR011766">
    <property type="entry name" value="TPP_enzyme_TPP-bd"/>
</dbReference>
<dbReference type="Gene3D" id="3.40.50.1220">
    <property type="entry name" value="TPP-binding domain"/>
    <property type="match status" value="1"/>
</dbReference>
<feature type="domain" description="Thiamine pyrophosphate enzyme central" evidence="5">
    <location>
        <begin position="201"/>
        <end position="340"/>
    </location>
</feature>
<dbReference type="Pfam" id="PF02775">
    <property type="entry name" value="TPP_enzyme_C"/>
    <property type="match status" value="1"/>
</dbReference>
<organism evidence="8">
    <name type="scientific">freshwater metagenome</name>
    <dbReference type="NCBI Taxonomy" id="449393"/>
    <lineage>
        <taxon>unclassified sequences</taxon>
        <taxon>metagenomes</taxon>
        <taxon>ecological metagenomes</taxon>
    </lineage>
</organism>
<accession>A0A6J5YVM8</accession>
<dbReference type="InterPro" id="IPR029061">
    <property type="entry name" value="THDP-binding"/>
</dbReference>
<feature type="region of interest" description="Disordered" evidence="4">
    <location>
        <begin position="565"/>
        <end position="588"/>
    </location>
</feature>
<evidence type="ECO:0000256" key="3">
    <source>
        <dbReference type="RuleBase" id="RU362132"/>
    </source>
</evidence>
<evidence type="ECO:0000313" key="8">
    <source>
        <dbReference type="EMBL" id="CAB4334361.1"/>
    </source>
</evidence>
<proteinExistence type="inferred from homology"/>
<dbReference type="PANTHER" id="PTHR18968">
    <property type="entry name" value="THIAMINE PYROPHOSPHATE ENZYMES"/>
    <property type="match status" value="1"/>
</dbReference>
<evidence type="ECO:0000256" key="1">
    <source>
        <dbReference type="ARBA" id="ARBA00007812"/>
    </source>
</evidence>
<sequence length="588" mass="63598">MTKKTGGEIIADHLIREEVPYVLGVPGHGDMGIYDALRDRTDKIEAIQVRHEQSAGHIADAYYRVAGAPLATVTSIGPGSANLATALATAYVDSQAFVAITGAVQTYMDGTGVLQEIERQRDADFSSLFRPITKRGFYPHRVDQVQRALNRAFNTAVSGRPGPVHIEMPIDLQSYSAEESPIDGGRHRPTHETTYPDADGIDEIAAALAAAERPVILAGGGCIQARAHKELLELAELLQAPVVTTMMGKGVFAEDHPLCAQHTGSNGTACGNHITSTADVIFAVGTRFAEQTSSAFLHGASFSVPPTRIYQIDIDPREIGKNYPVEVGVISDARTGIQSLTEALTDRKASFPDRKAYLAELASQREAWHSMVRARWTPSGLSLTKAIAVLREVMPREGIVIASAGHPQIQMFQEYPTYEPRTWITSGGYSTMGFTVPAAIGAKLAAPDVPVVGVAGDGDFLMSIQELALVAQLGIAVVYVVMNNTGWTSIRDFQRNLFGEDRAFFVEFRDRSGDLISPDFVQIARGFGIEGIKVERIEDLKPALERALASGGPVVIEVIQDRDPANTEGINSGHWDLPRPDYLPDAEE</sequence>
<gene>
    <name evidence="8" type="ORF">UFOPK3522_00070</name>
</gene>
<dbReference type="GO" id="GO:0003984">
    <property type="term" value="F:acetolactate synthase activity"/>
    <property type="evidence" value="ECO:0007669"/>
    <property type="project" value="TreeGrafter"/>
</dbReference>
<dbReference type="GO" id="GO:0009099">
    <property type="term" value="P:L-valine biosynthetic process"/>
    <property type="evidence" value="ECO:0007669"/>
    <property type="project" value="TreeGrafter"/>
</dbReference>
<dbReference type="SUPFAM" id="SSF52467">
    <property type="entry name" value="DHS-like NAD/FAD-binding domain"/>
    <property type="match status" value="1"/>
</dbReference>
<dbReference type="EMBL" id="CAESAO010000003">
    <property type="protein sequence ID" value="CAB4334361.1"/>
    <property type="molecule type" value="Genomic_DNA"/>
</dbReference>
<dbReference type="SUPFAM" id="SSF52518">
    <property type="entry name" value="Thiamin diphosphate-binding fold (THDP-binding)"/>
    <property type="match status" value="2"/>
</dbReference>
<dbReference type="Pfam" id="PF00205">
    <property type="entry name" value="TPP_enzyme_M"/>
    <property type="match status" value="1"/>
</dbReference>
<dbReference type="GO" id="GO:0000287">
    <property type="term" value="F:magnesium ion binding"/>
    <property type="evidence" value="ECO:0007669"/>
    <property type="project" value="InterPro"/>
</dbReference>
<protein>
    <submittedName>
        <fullName evidence="8">Unannotated protein</fullName>
    </submittedName>
</protein>
<dbReference type="Gene3D" id="3.40.50.970">
    <property type="match status" value="2"/>
</dbReference>
<evidence type="ECO:0000259" key="5">
    <source>
        <dbReference type="Pfam" id="PF00205"/>
    </source>
</evidence>
<dbReference type="CDD" id="cd07035">
    <property type="entry name" value="TPP_PYR_POX_like"/>
    <property type="match status" value="1"/>
</dbReference>
<evidence type="ECO:0000259" key="6">
    <source>
        <dbReference type="Pfam" id="PF02775"/>
    </source>
</evidence>
<comment type="similarity">
    <text evidence="1 3">Belongs to the TPP enzyme family.</text>
</comment>
<dbReference type="GO" id="GO:0005948">
    <property type="term" value="C:acetolactate synthase complex"/>
    <property type="evidence" value="ECO:0007669"/>
    <property type="project" value="TreeGrafter"/>
</dbReference>